<dbReference type="Gene3D" id="3.90.640.60">
    <property type="match status" value="1"/>
</dbReference>
<comment type="caution">
    <text evidence="2">The sequence shown here is derived from an EMBL/GenBank/DDBJ whole genome shotgun (WGS) entry which is preliminary data.</text>
</comment>
<dbReference type="Proteomes" id="UP001362899">
    <property type="component" value="Unassembled WGS sequence"/>
</dbReference>
<sequence>MTLEFRDHQVLVISPGSQSTQVQLGLNESLLPASHEIATVVYFDEQLQKYSMTATETTTVIHPIQQGAIADEKAFFYFLKMVYKECKSIDGLPPALFMTISLAITRRQLERLTQYVFEEIKAPALALMYLGICTSYAFLSSDCLIVDVGLDKTEISVINQFDLDRYASSIVPIGGSSINRNLKKRLPLTADQIEDLKGSPIYEVLSADQRKTASGSQKLIDEEDGVVDIAAIVSSGHTREILDRREKMKSGEIPEVLNIEMPENTFVDRNGETITVGMERFVGCDELLNAINDAIADVLHSLSPKQQQHVFDNFIVTGRGSLPSGFRDKLVELVEARYVVRPLTPQGIIAATEENDALSQAPTTLTVSRLPDHFPEWKNHKWDDYTFLGAQICAKQILTSGIEGLFVSRSDYNEIGPTCIGDILT</sequence>
<dbReference type="Pfam" id="PF00022">
    <property type="entry name" value="Actin"/>
    <property type="match status" value="1"/>
</dbReference>
<dbReference type="SUPFAM" id="SSF53067">
    <property type="entry name" value="Actin-like ATPase domain"/>
    <property type="match status" value="2"/>
</dbReference>
<evidence type="ECO:0000313" key="2">
    <source>
        <dbReference type="EMBL" id="GMM53313.1"/>
    </source>
</evidence>
<dbReference type="Gene3D" id="3.30.420.40">
    <property type="match status" value="2"/>
</dbReference>
<gene>
    <name evidence="2" type="ORF">DASB73_042760</name>
</gene>
<dbReference type="SMART" id="SM00268">
    <property type="entry name" value="ACTIN"/>
    <property type="match status" value="1"/>
</dbReference>
<organism evidence="2 3">
    <name type="scientific">Starmerella bacillaris</name>
    <name type="common">Yeast</name>
    <name type="synonym">Candida zemplinina</name>
    <dbReference type="NCBI Taxonomy" id="1247836"/>
    <lineage>
        <taxon>Eukaryota</taxon>
        <taxon>Fungi</taxon>
        <taxon>Dikarya</taxon>
        <taxon>Ascomycota</taxon>
        <taxon>Saccharomycotina</taxon>
        <taxon>Dipodascomycetes</taxon>
        <taxon>Dipodascales</taxon>
        <taxon>Trichomonascaceae</taxon>
        <taxon>Starmerella</taxon>
    </lineage>
</organism>
<name>A0AAV5RPE0_STABA</name>
<dbReference type="InterPro" id="IPR004000">
    <property type="entry name" value="Actin"/>
</dbReference>
<dbReference type="InterPro" id="IPR043129">
    <property type="entry name" value="ATPase_NBD"/>
</dbReference>
<protein>
    <submittedName>
        <fullName evidence="2">Arp9 protein</fullName>
    </submittedName>
</protein>
<dbReference type="AlphaFoldDB" id="A0AAV5RPE0"/>
<dbReference type="PANTHER" id="PTHR11937">
    <property type="entry name" value="ACTIN"/>
    <property type="match status" value="1"/>
</dbReference>
<accession>A0AAV5RPE0</accession>
<comment type="similarity">
    <text evidence="1">Belongs to the actin family.</text>
</comment>
<dbReference type="EMBL" id="BTGC01000008">
    <property type="protein sequence ID" value="GMM53313.1"/>
    <property type="molecule type" value="Genomic_DNA"/>
</dbReference>
<evidence type="ECO:0000313" key="3">
    <source>
        <dbReference type="Proteomes" id="UP001362899"/>
    </source>
</evidence>
<reference evidence="2 3" key="1">
    <citation type="journal article" date="2023" name="Elife">
        <title>Identification of key yeast species and microbe-microbe interactions impacting larval growth of Drosophila in the wild.</title>
        <authorList>
            <person name="Mure A."/>
            <person name="Sugiura Y."/>
            <person name="Maeda R."/>
            <person name="Honda K."/>
            <person name="Sakurai N."/>
            <person name="Takahashi Y."/>
            <person name="Watada M."/>
            <person name="Katoh T."/>
            <person name="Gotoh A."/>
            <person name="Gotoh Y."/>
            <person name="Taniguchi I."/>
            <person name="Nakamura K."/>
            <person name="Hayashi T."/>
            <person name="Katayama T."/>
            <person name="Uemura T."/>
            <person name="Hattori Y."/>
        </authorList>
    </citation>
    <scope>NUCLEOTIDE SEQUENCE [LARGE SCALE GENOMIC DNA]</scope>
    <source>
        <strain evidence="2 3">SB-73</strain>
    </source>
</reference>
<proteinExistence type="inferred from homology"/>
<evidence type="ECO:0000256" key="1">
    <source>
        <dbReference type="RuleBase" id="RU000487"/>
    </source>
</evidence>
<keyword evidence="3" id="KW-1185">Reference proteome</keyword>